<keyword evidence="1" id="KW-0732">Signal</keyword>
<dbReference type="Gene3D" id="3.10.450.710">
    <property type="entry name" value="Tgt2/MlaC"/>
    <property type="match status" value="1"/>
</dbReference>
<reference evidence="2 3" key="1">
    <citation type="submission" date="2018-05" db="EMBL/GenBank/DDBJ databases">
        <title>Coraliomargarita sinensis sp. nov., isolated from a marine solar saltern.</title>
        <authorList>
            <person name="Zhou L.Y."/>
        </authorList>
    </citation>
    <scope>NUCLEOTIDE SEQUENCE [LARGE SCALE GENOMIC DNA]</scope>
    <source>
        <strain evidence="2 3">WN38</strain>
    </source>
</reference>
<dbReference type="PANTHER" id="PTHR36573:SF1">
    <property type="entry name" value="INTERMEMBRANE PHOSPHOLIPID TRANSPORT SYSTEM BINDING PROTEIN MLAC"/>
    <property type="match status" value="1"/>
</dbReference>
<keyword evidence="3" id="KW-1185">Reference proteome</keyword>
<dbReference type="EMBL" id="QHJQ01000016">
    <property type="protein sequence ID" value="PXA02899.1"/>
    <property type="molecule type" value="Genomic_DNA"/>
</dbReference>
<accession>A0A317ZGK5</accession>
<feature type="signal peptide" evidence="1">
    <location>
        <begin position="1"/>
        <end position="21"/>
    </location>
</feature>
<dbReference type="AlphaFoldDB" id="A0A317ZGK5"/>
<name>A0A317ZGK5_9BACT</name>
<organism evidence="2 3">
    <name type="scientific">Coraliomargarita sinensis</name>
    <dbReference type="NCBI Taxonomy" id="2174842"/>
    <lineage>
        <taxon>Bacteria</taxon>
        <taxon>Pseudomonadati</taxon>
        <taxon>Verrucomicrobiota</taxon>
        <taxon>Opitutia</taxon>
        <taxon>Puniceicoccales</taxon>
        <taxon>Coraliomargaritaceae</taxon>
        <taxon>Coraliomargarita</taxon>
    </lineage>
</organism>
<dbReference type="RefSeq" id="WP_110132218.1">
    <property type="nucleotide sequence ID" value="NZ_QHJQ01000016.1"/>
</dbReference>
<sequence length="204" mass="23308">MKKFLYGFVLVCLVAGTTAQAGQSELEKLRGTIDAALDVIYCDSNSELSKEEKQAKVRSVLEDKYELDVIIRRAIGRNWRELNSEQQVEVLELVKTLIVKAYVNWMEGKARPEVELGEVVLITDKRMEIPSKVHLEDQTVTMLYRLGKMKSGWQVYDVVAEDISVVSNYRQQIDDHFRKGDAEGLIAKLNELLTKDEIDENLTI</sequence>
<gene>
    <name evidence="2" type="ORF">DDZ13_14690</name>
</gene>
<dbReference type="PANTHER" id="PTHR36573">
    <property type="entry name" value="INTERMEMBRANE PHOSPHOLIPID TRANSPORT SYSTEM BINDING PROTEIN MLAC"/>
    <property type="match status" value="1"/>
</dbReference>
<dbReference type="InterPro" id="IPR042245">
    <property type="entry name" value="Tgt2/MlaC_sf"/>
</dbReference>
<dbReference type="Pfam" id="PF05494">
    <property type="entry name" value="MlaC"/>
    <property type="match status" value="1"/>
</dbReference>
<dbReference type="OrthoDB" id="9798905at2"/>
<evidence type="ECO:0000256" key="1">
    <source>
        <dbReference type="SAM" id="SignalP"/>
    </source>
</evidence>
<feature type="chain" id="PRO_5016426041" description="ABC transporter substrate-binding protein" evidence="1">
    <location>
        <begin position="22"/>
        <end position="204"/>
    </location>
</feature>
<evidence type="ECO:0000313" key="3">
    <source>
        <dbReference type="Proteomes" id="UP000247099"/>
    </source>
</evidence>
<proteinExistence type="predicted"/>
<evidence type="ECO:0000313" key="2">
    <source>
        <dbReference type="EMBL" id="PXA02899.1"/>
    </source>
</evidence>
<evidence type="ECO:0008006" key="4">
    <source>
        <dbReference type="Google" id="ProtNLM"/>
    </source>
</evidence>
<dbReference type="InterPro" id="IPR008869">
    <property type="entry name" value="MlaC/ttg2D"/>
</dbReference>
<dbReference type="Proteomes" id="UP000247099">
    <property type="component" value="Unassembled WGS sequence"/>
</dbReference>
<comment type="caution">
    <text evidence="2">The sequence shown here is derived from an EMBL/GenBank/DDBJ whole genome shotgun (WGS) entry which is preliminary data.</text>
</comment>
<dbReference type="InParanoid" id="A0A317ZGK5"/>
<protein>
    <recommendedName>
        <fullName evidence="4">ABC transporter substrate-binding protein</fullName>
    </recommendedName>
</protein>